<comment type="caution">
    <text evidence="2">The sequence shown here is derived from an EMBL/GenBank/DDBJ whole genome shotgun (WGS) entry which is preliminary data.</text>
</comment>
<dbReference type="Pfam" id="PF03692">
    <property type="entry name" value="CxxCxxCC"/>
    <property type="match status" value="1"/>
</dbReference>
<proteinExistence type="predicted"/>
<evidence type="ECO:0000313" key="2">
    <source>
        <dbReference type="EMBL" id="PZA13372.1"/>
    </source>
</evidence>
<name>A0A323UJS2_RHOPL</name>
<reference evidence="2 3" key="1">
    <citation type="submission" date="2018-06" db="EMBL/GenBank/DDBJ databases">
        <title>Draft Whole-Genome Sequence of the purple photosynthetic bacterium Rhodospeudomonas palustris XCP.</title>
        <authorList>
            <person name="Rayyan A."/>
            <person name="Meyer T.E."/>
            <person name="Kyndt J.A."/>
        </authorList>
    </citation>
    <scope>NUCLEOTIDE SEQUENCE [LARGE SCALE GENOMIC DNA]</scope>
    <source>
        <strain evidence="2 3">XCP</strain>
    </source>
</reference>
<sequence>MTALAPINGNTCQTCGACCGYSANWPRFTIEDDDALDAIPAALVNARLSGMRCEADRCAALSGVIGQATACTIYTLRPEVCRDCQPGDPECAMARRKFRLPPLPSRFAGDEADQLAASDTSESSGSTSES</sequence>
<gene>
    <name evidence="2" type="ORF">DNX69_03080</name>
</gene>
<organism evidence="2 3">
    <name type="scientific">Rhodopseudomonas palustris</name>
    <dbReference type="NCBI Taxonomy" id="1076"/>
    <lineage>
        <taxon>Bacteria</taxon>
        <taxon>Pseudomonadati</taxon>
        <taxon>Pseudomonadota</taxon>
        <taxon>Alphaproteobacteria</taxon>
        <taxon>Hyphomicrobiales</taxon>
        <taxon>Nitrobacteraceae</taxon>
        <taxon>Rhodopseudomonas</taxon>
    </lineage>
</organism>
<dbReference type="OrthoDB" id="196483at2"/>
<evidence type="ECO:0000313" key="3">
    <source>
        <dbReference type="Proteomes" id="UP000248134"/>
    </source>
</evidence>
<dbReference type="RefSeq" id="WP_110784546.1">
    <property type="nucleotide sequence ID" value="NZ_QKQS01000006.1"/>
</dbReference>
<dbReference type="Proteomes" id="UP000248134">
    <property type="component" value="Unassembled WGS sequence"/>
</dbReference>
<evidence type="ECO:0000256" key="1">
    <source>
        <dbReference type="SAM" id="MobiDB-lite"/>
    </source>
</evidence>
<dbReference type="EMBL" id="QKQS01000006">
    <property type="protein sequence ID" value="PZA13372.1"/>
    <property type="molecule type" value="Genomic_DNA"/>
</dbReference>
<accession>A0A323UJS2</accession>
<dbReference type="InterPro" id="IPR005358">
    <property type="entry name" value="Puta_zinc/iron-chelating_dom"/>
</dbReference>
<protein>
    <submittedName>
        <fullName evidence="2">YkgJ family cysteine cluster protein</fullName>
    </submittedName>
</protein>
<feature type="region of interest" description="Disordered" evidence="1">
    <location>
        <begin position="102"/>
        <end position="130"/>
    </location>
</feature>
<dbReference type="AlphaFoldDB" id="A0A323UJS2"/>
<feature type="compositionally biased region" description="Low complexity" evidence="1">
    <location>
        <begin position="118"/>
        <end position="130"/>
    </location>
</feature>